<name>A0ABR6FHP3_9BURK</name>
<accession>A0ABR6FHP3</accession>
<organism evidence="1 2">
    <name type="scientific">Paraburkholderia silvatlantica</name>
    <dbReference type="NCBI Taxonomy" id="321895"/>
    <lineage>
        <taxon>Bacteria</taxon>
        <taxon>Pseudomonadati</taxon>
        <taxon>Pseudomonadota</taxon>
        <taxon>Betaproteobacteria</taxon>
        <taxon>Burkholderiales</taxon>
        <taxon>Burkholderiaceae</taxon>
        <taxon>Paraburkholderia</taxon>
    </lineage>
</organism>
<dbReference type="EMBL" id="JACHVZ010000003">
    <property type="protein sequence ID" value="MBB2926627.1"/>
    <property type="molecule type" value="Genomic_DNA"/>
</dbReference>
<comment type="caution">
    <text evidence="1">The sequence shown here is derived from an EMBL/GenBank/DDBJ whole genome shotgun (WGS) entry which is preliminary data.</text>
</comment>
<dbReference type="Proteomes" id="UP000533533">
    <property type="component" value="Unassembled WGS sequence"/>
</dbReference>
<proteinExistence type="predicted"/>
<evidence type="ECO:0000313" key="1">
    <source>
        <dbReference type="EMBL" id="MBB2926627.1"/>
    </source>
</evidence>
<sequence length="31" mass="3606">MTDTISAAILKRWPHEGQELALFDVREHGQR</sequence>
<evidence type="ECO:0000313" key="2">
    <source>
        <dbReference type="Proteomes" id="UP000533533"/>
    </source>
</evidence>
<reference evidence="1 2" key="1">
    <citation type="submission" date="2020-08" db="EMBL/GenBank/DDBJ databases">
        <title>Genomic Encyclopedia of Type Strains, Phase IV (KMG-V): Genome sequencing to study the core and pangenomes of soil and plant-associated prokaryotes.</title>
        <authorList>
            <person name="Whitman W."/>
        </authorList>
    </citation>
    <scope>NUCLEOTIDE SEQUENCE [LARGE SCALE GENOMIC DNA]</scope>
    <source>
        <strain evidence="1 2">SRMrh-85</strain>
    </source>
</reference>
<gene>
    <name evidence="1" type="ORF">FHX59_001036</name>
</gene>
<protein>
    <submittedName>
        <fullName evidence="1">Uncharacterized protein</fullName>
    </submittedName>
</protein>
<keyword evidence="2" id="KW-1185">Reference proteome</keyword>